<name>E6S613_INTC7</name>
<feature type="transmembrane region" description="Helical" evidence="1">
    <location>
        <begin position="242"/>
        <end position="264"/>
    </location>
</feature>
<feature type="transmembrane region" description="Helical" evidence="1">
    <location>
        <begin position="73"/>
        <end position="97"/>
    </location>
</feature>
<feature type="transmembrane region" description="Helical" evidence="1">
    <location>
        <begin position="176"/>
        <end position="195"/>
    </location>
</feature>
<dbReference type="InterPro" id="IPR041113">
    <property type="entry name" value="Heliorhodopsin"/>
</dbReference>
<evidence type="ECO:0000256" key="1">
    <source>
        <dbReference type="SAM" id="Phobius"/>
    </source>
</evidence>
<evidence type="ECO:0000313" key="3">
    <source>
        <dbReference type="Proteomes" id="UP000008914"/>
    </source>
</evidence>
<feature type="transmembrane region" description="Helical" evidence="1">
    <location>
        <begin position="118"/>
        <end position="138"/>
    </location>
</feature>
<dbReference type="Pfam" id="PF18761">
    <property type="entry name" value="Heliorhodopsin"/>
    <property type="match status" value="1"/>
</dbReference>
<evidence type="ECO:0000313" key="2">
    <source>
        <dbReference type="EMBL" id="ADU46753.1"/>
    </source>
</evidence>
<dbReference type="Proteomes" id="UP000008914">
    <property type="component" value="Chromosome"/>
</dbReference>
<keyword evidence="1" id="KW-1133">Transmembrane helix</keyword>
<keyword evidence="3" id="KW-1185">Reference proteome</keyword>
<dbReference type="EMBL" id="CP002343">
    <property type="protein sequence ID" value="ADU46753.1"/>
    <property type="molecule type" value="Genomic_DNA"/>
</dbReference>
<accession>E6S613</accession>
<proteinExistence type="predicted"/>
<dbReference type="STRING" id="710696.Intca_0195"/>
<dbReference type="Gene3D" id="1.20.1070.10">
    <property type="entry name" value="Rhodopsin 7-helix transmembrane proteins"/>
    <property type="match status" value="1"/>
</dbReference>
<feature type="transmembrane region" description="Helical" evidence="1">
    <location>
        <begin position="201"/>
        <end position="221"/>
    </location>
</feature>
<keyword evidence="1" id="KW-0812">Transmembrane</keyword>
<sequence>MTATGSTETHPPTTATGVDETRLRSLRRWNLALSLLHLGQAVTVLLLATGFAVTVTQSLPSGPPGTPPGSPEALFDLPIGASVAVFLTLAALDHLLTATALRKSYEQDLRGGINRFRWMEYSVSATLMVVLIALYTGIDGISALIGIAGANVAMILFGWLQELANPPGRSATTMKPFWFGCVAGAAPWVAIGYNLVAADEVPGFVVGIFVSLFVFFNSFALNQWLQYRQVGRWRSYAFGEKTYLALSLVAKSALAWQIFAGSLVG</sequence>
<dbReference type="KEGG" id="ica:Intca_0195"/>
<gene>
    <name evidence="2" type="ordered locus">Intca_0195</name>
</gene>
<keyword evidence="1" id="KW-0472">Membrane</keyword>
<dbReference type="AlphaFoldDB" id="E6S613"/>
<dbReference type="HOGENOM" id="CLU_1036670_0_0_11"/>
<protein>
    <recommendedName>
        <fullName evidence="4">Heliorhodopsin</fullName>
    </recommendedName>
</protein>
<reference evidence="2 3" key="1">
    <citation type="journal article" date="2010" name="Stand. Genomic Sci.">
        <title>Complete genome sequence of Intrasporangium calvum type strain (7 KIP).</title>
        <authorList>
            <person name="Del Rio T.G."/>
            <person name="Chertkov O."/>
            <person name="Yasawong M."/>
            <person name="Lucas S."/>
            <person name="Deshpande S."/>
            <person name="Cheng J.F."/>
            <person name="Detter C."/>
            <person name="Tapia R."/>
            <person name="Han C."/>
            <person name="Goodwin L."/>
            <person name="Pitluck S."/>
            <person name="Liolios K."/>
            <person name="Ivanova N."/>
            <person name="Mavromatis K."/>
            <person name="Pati A."/>
            <person name="Chen A."/>
            <person name="Palaniappan K."/>
            <person name="Land M."/>
            <person name="Hauser L."/>
            <person name="Chang Y.J."/>
            <person name="Jeffries C.D."/>
            <person name="Rohde M."/>
            <person name="Pukall R."/>
            <person name="Sikorski J."/>
            <person name="Goker M."/>
            <person name="Woyke T."/>
            <person name="Bristow J."/>
            <person name="Eisen J.A."/>
            <person name="Markowitz V."/>
            <person name="Hugenholtz P."/>
            <person name="Kyrpides N.C."/>
            <person name="Klenk H.P."/>
            <person name="Lapidus A."/>
        </authorList>
    </citation>
    <scope>NUCLEOTIDE SEQUENCE [LARGE SCALE GENOMIC DNA]</scope>
    <source>
        <strain evidence="3">ATCC 23552 / DSM 43043 / JCM 3097 / NBRC 12989 / 7 KIP</strain>
    </source>
</reference>
<feature type="transmembrane region" description="Helical" evidence="1">
    <location>
        <begin position="144"/>
        <end position="164"/>
    </location>
</feature>
<dbReference type="NCBIfam" id="NF038020">
    <property type="entry name" value="HeR"/>
    <property type="match status" value="1"/>
</dbReference>
<dbReference type="RefSeq" id="WP_013491075.1">
    <property type="nucleotide sequence ID" value="NC_014830.1"/>
</dbReference>
<organism evidence="2 3">
    <name type="scientific">Intrasporangium calvum (strain ATCC 23552 / DSM 43043 / JCM 3097 / NBRC 12989 / NCIMB 10167 / NRRL B-3866 / 7 KIP)</name>
    <dbReference type="NCBI Taxonomy" id="710696"/>
    <lineage>
        <taxon>Bacteria</taxon>
        <taxon>Bacillati</taxon>
        <taxon>Actinomycetota</taxon>
        <taxon>Actinomycetes</taxon>
        <taxon>Micrococcales</taxon>
        <taxon>Intrasporangiaceae</taxon>
        <taxon>Intrasporangium</taxon>
    </lineage>
</organism>
<evidence type="ECO:0008006" key="4">
    <source>
        <dbReference type="Google" id="ProtNLM"/>
    </source>
</evidence>
<dbReference type="eggNOG" id="ENOG502ZB4E">
    <property type="taxonomic scope" value="Bacteria"/>
</dbReference>
<feature type="transmembrane region" description="Helical" evidence="1">
    <location>
        <begin position="31"/>
        <end position="53"/>
    </location>
</feature>